<dbReference type="InterPro" id="IPR024473">
    <property type="entry name" value="Transposases_IS4_N"/>
</dbReference>
<evidence type="ECO:0000313" key="8">
    <source>
        <dbReference type="EMBL" id="APA97246.1"/>
    </source>
</evidence>
<reference evidence="16 21" key="1">
    <citation type="submission" date="2016-10" db="EMBL/GenBank/DDBJ databases">
        <title>Genome sequence of Nocardia seriolae strain EM150506, isolated from Anguila japonica.</title>
        <authorList>
            <person name="Han H.-J."/>
        </authorList>
    </citation>
    <scope>NUCLEOTIDE SEQUENCE [LARGE SCALE GENOMIC DNA]</scope>
    <source>
        <strain evidence="16 21">EM150506</strain>
    </source>
</reference>
<dbReference type="EMBL" id="CP017839">
    <property type="protein sequence ID" value="APA96747.1"/>
    <property type="molecule type" value="Genomic_DNA"/>
</dbReference>
<dbReference type="GeneID" id="93376464"/>
<evidence type="ECO:0000259" key="3">
    <source>
        <dbReference type="Pfam" id="PF13006"/>
    </source>
</evidence>
<dbReference type="KEGG" id="nsr:NS506_04713"/>
<evidence type="ECO:0000313" key="9">
    <source>
        <dbReference type="EMBL" id="APA97440.1"/>
    </source>
</evidence>
<keyword evidence="1" id="KW-1133">Transmembrane helix</keyword>
<dbReference type="EMBL" id="CP017839">
    <property type="protein sequence ID" value="APB01534.1"/>
    <property type="molecule type" value="Genomic_DNA"/>
</dbReference>
<dbReference type="EMBL" id="CP017839">
    <property type="protein sequence ID" value="APA97246.1"/>
    <property type="molecule type" value="Genomic_DNA"/>
</dbReference>
<dbReference type="KEGG" id="nsr:NS506_05047"/>
<dbReference type="AlphaFoldDB" id="A0ABC8AZZ8"/>
<gene>
    <name evidence="4" type="ORF">NS506_01438</name>
    <name evidence="5" type="ORF">NS506_02364</name>
    <name evidence="6" type="ORF">NS506_02686</name>
    <name evidence="7" type="ORF">NS506_02714</name>
    <name evidence="8" type="ORF">NS506_03193</name>
    <name evidence="9" type="ORF">NS506_03388</name>
    <name evidence="10" type="ORF">NS506_03923</name>
    <name evidence="11" type="ORF">NS506_04322</name>
    <name evidence="12" type="ORF">NS506_04713</name>
    <name evidence="13" type="ORF">NS506_04876</name>
    <name evidence="14" type="ORF">NS506_05047</name>
    <name evidence="15" type="ORF">NS506_05215</name>
    <name evidence="16" type="ORF">NS506_05623</name>
    <name evidence="17" type="ORF">NS506_05631</name>
    <name evidence="18" type="ORF">NS506_07514</name>
    <name evidence="19" type="ORF">NS506_07639</name>
    <name evidence="20" type="ORF">NS506_07697</name>
</gene>
<dbReference type="EMBL" id="CP017839">
    <property type="protein sequence ID" value="APA99669.1"/>
    <property type="molecule type" value="Genomic_DNA"/>
</dbReference>
<evidence type="ECO:0000313" key="6">
    <source>
        <dbReference type="EMBL" id="APA96747.1"/>
    </source>
</evidence>
<evidence type="ECO:0000313" key="19">
    <source>
        <dbReference type="EMBL" id="APB01659.1"/>
    </source>
</evidence>
<dbReference type="KEGG" id="nsr:NS506_03923"/>
<dbReference type="EMBL" id="CP017839">
    <property type="protein sequence ID" value="APA95509.1"/>
    <property type="molecule type" value="Genomic_DNA"/>
</dbReference>
<dbReference type="KEGG" id="nsr:NS506_04322"/>
<evidence type="ECO:0000313" key="21">
    <source>
        <dbReference type="Proteomes" id="UP000180166"/>
    </source>
</evidence>
<evidence type="ECO:0000313" key="13">
    <source>
        <dbReference type="EMBL" id="APA98922.1"/>
    </source>
</evidence>
<keyword evidence="1" id="KW-0812">Transmembrane</keyword>
<evidence type="ECO:0000313" key="16">
    <source>
        <dbReference type="EMBL" id="APA99669.1"/>
    </source>
</evidence>
<dbReference type="PANTHER" id="PTHR37529">
    <property type="entry name" value="TRANSPOSASE INSG FOR INSERTION SEQUENCE ELEMENT IS4-RELATED"/>
    <property type="match status" value="1"/>
</dbReference>
<dbReference type="KEGG" id="nsr:NS506_02364"/>
<dbReference type="InterPro" id="IPR047952">
    <property type="entry name" value="Transpos_IS4"/>
</dbReference>
<dbReference type="KEGG" id="nsr:NS506_01438"/>
<evidence type="ECO:0000313" key="4">
    <source>
        <dbReference type="EMBL" id="APA95509.1"/>
    </source>
</evidence>
<feature type="domain" description="Transposase IS4-like" evidence="2">
    <location>
        <begin position="176"/>
        <end position="361"/>
    </location>
</feature>
<dbReference type="EMBL" id="CP017839">
    <property type="protein sequence ID" value="APA96430.1"/>
    <property type="molecule type" value="Genomic_DNA"/>
</dbReference>
<dbReference type="EMBL" id="CP017839">
    <property type="protein sequence ID" value="APA98922.1"/>
    <property type="molecule type" value="Genomic_DNA"/>
</dbReference>
<evidence type="ECO:0000259" key="2">
    <source>
        <dbReference type="Pfam" id="PF01609"/>
    </source>
</evidence>
<dbReference type="RefSeq" id="WP_231992861.1">
    <property type="nucleotide sequence ID" value="NZ_AP017900.1"/>
</dbReference>
<keyword evidence="1" id="KW-0472">Membrane</keyword>
<dbReference type="Pfam" id="PF01609">
    <property type="entry name" value="DDE_Tnp_1"/>
    <property type="match status" value="1"/>
</dbReference>
<dbReference type="InterPro" id="IPR002559">
    <property type="entry name" value="Transposase_11"/>
</dbReference>
<dbReference type="EMBL" id="CP017839">
    <property type="protein sequence ID" value="APA97440.1"/>
    <property type="molecule type" value="Genomic_DNA"/>
</dbReference>
<dbReference type="KEGG" id="nsr:NS506_03388"/>
<evidence type="ECO:0000313" key="17">
    <source>
        <dbReference type="EMBL" id="APA99677.1"/>
    </source>
</evidence>
<dbReference type="InterPro" id="IPR012337">
    <property type="entry name" value="RNaseH-like_sf"/>
</dbReference>
<dbReference type="EMBL" id="CP017839">
    <property type="protein sequence ID" value="APA99677.1"/>
    <property type="molecule type" value="Genomic_DNA"/>
</dbReference>
<sequence length="407" mass="45123">MVEVAGRLTDRIGLGVLTRVVGADLVDEVLVATGRMEKRRRLLPARVVVYFVLALTLFFDDAYEEVMRKLVDGLRFLRSWERDWQVPSSAALCKARARLGEEPVRELYRRVAVPLAGAGTPDAWLAGRRVMAIDGVQLDVPDTVENEEAFGRANSHVSLADPFPKARIVGLGECGTHAIVDAVIGAGTSGEREIARGLLAGFAPGMLVIADRGFFSRELWREAADTGADLLWRLPSTVKLPVDQQLPDGSYLSRLMTNVEQQRVRRDLARGVETPAQGIVVRVVEYEITNRDADPAGPIRLITTVVDSEQVSAVELAATYHQRWEFESSLAEIETRQRGRARLLRSQSPQMVRQEIWGLLTTHYAIRELMHHAAADIAEDIGSLRLSFIRSLRVVRRSVTGQAGFSP</sequence>
<dbReference type="SUPFAM" id="SSF53098">
    <property type="entry name" value="Ribonuclease H-like"/>
    <property type="match status" value="1"/>
</dbReference>
<proteinExistence type="predicted"/>
<dbReference type="EMBL" id="CP017839">
    <property type="protein sequence ID" value="APA99261.1"/>
    <property type="molecule type" value="Genomic_DNA"/>
</dbReference>
<dbReference type="EMBL" id="CP017839">
    <property type="protein sequence ID" value="APA97972.1"/>
    <property type="molecule type" value="Genomic_DNA"/>
</dbReference>
<evidence type="ECO:0008006" key="22">
    <source>
        <dbReference type="Google" id="ProtNLM"/>
    </source>
</evidence>
<dbReference type="EMBL" id="CP017839">
    <property type="protein sequence ID" value="APA98759.1"/>
    <property type="molecule type" value="Genomic_DNA"/>
</dbReference>
<dbReference type="KEGG" id="nsr:NS506_07639"/>
<evidence type="ECO:0000313" key="12">
    <source>
        <dbReference type="EMBL" id="APA98759.1"/>
    </source>
</evidence>
<dbReference type="EMBL" id="CP017839">
    <property type="protein sequence ID" value="APA96775.1"/>
    <property type="molecule type" value="Genomic_DNA"/>
</dbReference>
<dbReference type="KEGG" id="nsr:NS506_05631"/>
<dbReference type="EMBL" id="CP017839">
    <property type="protein sequence ID" value="APB01716.1"/>
    <property type="molecule type" value="Genomic_DNA"/>
</dbReference>
<dbReference type="KEGG" id="nsr:NS506_07514"/>
<dbReference type="Proteomes" id="UP000180166">
    <property type="component" value="Chromosome"/>
</dbReference>
<accession>A0ABC8AZZ8</accession>
<dbReference type="EMBL" id="CP017839">
    <property type="protein sequence ID" value="APB01659.1"/>
    <property type="molecule type" value="Genomic_DNA"/>
</dbReference>
<dbReference type="KEGG" id="nsr:NS506_02686"/>
<dbReference type="KEGG" id="nsr:NS506_03193"/>
<dbReference type="PANTHER" id="PTHR37529:SF1">
    <property type="entry name" value="TRANSPOSASE INSG FOR INSERTION SEQUENCE ELEMENT IS4-RELATED"/>
    <property type="match status" value="1"/>
</dbReference>
<evidence type="ECO:0000313" key="14">
    <source>
        <dbReference type="EMBL" id="APA99093.1"/>
    </source>
</evidence>
<dbReference type="KEGG" id="nsr:NS506_07697"/>
<feature type="transmembrane region" description="Helical" evidence="1">
    <location>
        <begin position="43"/>
        <end position="59"/>
    </location>
</feature>
<dbReference type="EMBL" id="CP017839">
    <property type="protein sequence ID" value="APA98370.1"/>
    <property type="molecule type" value="Genomic_DNA"/>
</dbReference>
<evidence type="ECO:0000313" key="20">
    <source>
        <dbReference type="EMBL" id="APB01716.1"/>
    </source>
</evidence>
<evidence type="ECO:0000313" key="11">
    <source>
        <dbReference type="EMBL" id="APA98370.1"/>
    </source>
</evidence>
<evidence type="ECO:0000313" key="5">
    <source>
        <dbReference type="EMBL" id="APA96430.1"/>
    </source>
</evidence>
<feature type="domain" description="Transposase IS4 N-terminal" evidence="3">
    <location>
        <begin position="13"/>
        <end position="108"/>
    </location>
</feature>
<dbReference type="KEGG" id="nsr:NS506_05215"/>
<organism evidence="16 21">
    <name type="scientific">Nocardia seriolae</name>
    <dbReference type="NCBI Taxonomy" id="37332"/>
    <lineage>
        <taxon>Bacteria</taxon>
        <taxon>Bacillati</taxon>
        <taxon>Actinomycetota</taxon>
        <taxon>Actinomycetes</taxon>
        <taxon>Mycobacteriales</taxon>
        <taxon>Nocardiaceae</taxon>
        <taxon>Nocardia</taxon>
    </lineage>
</organism>
<dbReference type="KEGG" id="nsr:NS506_02714"/>
<dbReference type="NCBIfam" id="NF033592">
    <property type="entry name" value="transpos_IS4_1"/>
    <property type="match status" value="1"/>
</dbReference>
<name>A0ABC8AZZ8_9NOCA</name>
<dbReference type="KEGG" id="nsr:NS506_04876"/>
<evidence type="ECO:0000313" key="7">
    <source>
        <dbReference type="EMBL" id="APA96775.1"/>
    </source>
</evidence>
<evidence type="ECO:0000313" key="15">
    <source>
        <dbReference type="EMBL" id="APA99261.1"/>
    </source>
</evidence>
<dbReference type="KEGG" id="nsr:NS506_05623"/>
<evidence type="ECO:0000313" key="10">
    <source>
        <dbReference type="EMBL" id="APA97972.1"/>
    </source>
</evidence>
<evidence type="ECO:0000256" key="1">
    <source>
        <dbReference type="SAM" id="Phobius"/>
    </source>
</evidence>
<evidence type="ECO:0000313" key="18">
    <source>
        <dbReference type="EMBL" id="APB01534.1"/>
    </source>
</evidence>
<dbReference type="EMBL" id="CP017839">
    <property type="protein sequence ID" value="APA99093.1"/>
    <property type="molecule type" value="Genomic_DNA"/>
</dbReference>
<dbReference type="Pfam" id="PF13006">
    <property type="entry name" value="Nterm_IS4"/>
    <property type="match status" value="1"/>
</dbReference>
<protein>
    <recommendedName>
        <fullName evidence="22">IS4 family transposase</fullName>
    </recommendedName>
</protein>